<evidence type="ECO:0000313" key="1">
    <source>
        <dbReference type="EMBL" id="DAA03093.1"/>
    </source>
</evidence>
<organism evidence="1">
    <name type="scientific">Drosophila melanogaster</name>
    <name type="common">Fruit fly</name>
    <dbReference type="NCBI Taxonomy" id="7227"/>
    <lineage>
        <taxon>Eukaryota</taxon>
        <taxon>Metazoa</taxon>
        <taxon>Ecdysozoa</taxon>
        <taxon>Arthropoda</taxon>
        <taxon>Hexapoda</taxon>
        <taxon>Insecta</taxon>
        <taxon>Pterygota</taxon>
        <taxon>Neoptera</taxon>
        <taxon>Endopterygota</taxon>
        <taxon>Diptera</taxon>
        <taxon>Brachycera</taxon>
        <taxon>Muscomorpha</taxon>
        <taxon>Ephydroidea</taxon>
        <taxon>Drosophilidae</taxon>
        <taxon>Drosophila</taxon>
        <taxon>Sophophora</taxon>
    </lineage>
</organism>
<dbReference type="AlphaFoldDB" id="Q6IKW6"/>
<gene>
    <name evidence="1" type="ORF">HDC11219</name>
</gene>
<name>Q6IKW6_DROME</name>
<reference evidence="1" key="1">
    <citation type="journal article" date="2003" name="Genome Biol.">
        <title>An integrated gene annotation and transcriptional profiling approach towards the full gene content of the Drosophila genome.</title>
        <authorList>
            <person name="Hild M."/>
            <person name="Beckmann B."/>
            <person name="Haas S.A."/>
            <person name="Koch B."/>
            <person name="Solovyev V."/>
            <person name="Busold C."/>
            <person name="Fellenberg K."/>
            <person name="Boutros M."/>
            <person name="Vingron M."/>
            <person name="Sauer F."/>
            <person name="Hoheisel J.D."/>
            <person name="Paro R."/>
        </authorList>
    </citation>
    <scope>NUCLEOTIDE SEQUENCE</scope>
</reference>
<protein>
    <submittedName>
        <fullName evidence="1">HDC11219</fullName>
    </submittedName>
</protein>
<dbReference type="EMBL" id="BK002250">
    <property type="protein sequence ID" value="DAA03093.1"/>
    <property type="molecule type" value="Genomic_DNA"/>
</dbReference>
<proteinExistence type="predicted"/>
<accession>Q6IKW6</accession>
<sequence length="72" mass="7975">MHKCSGWRGGGGGVWPTCVARHEGAGPEFACSKLEQAYKCRRCGRIEGTGTWMLDVGFWLHVLAKSTERARH</sequence>